<dbReference type="HOGENOM" id="CLU_930160_0_0_5"/>
<keyword evidence="3" id="KW-1185">Reference proteome</keyword>
<reference evidence="2 3" key="1">
    <citation type="journal article" date="2010" name="J. Bacteriol.">
        <title>Genome sequences of Pelagibaca bermudensis HTCC2601T and Maritimibacter alkaliphilus HTCC2654T, the type strains of two marine Roseobacter genera.</title>
        <authorList>
            <person name="Thrash J.C."/>
            <person name="Cho J.C."/>
            <person name="Ferriera S."/>
            <person name="Johnson J."/>
            <person name="Vergin K.L."/>
            <person name="Giovannoni S.J."/>
        </authorList>
    </citation>
    <scope>NUCLEOTIDE SEQUENCE [LARGE SCALE GENOMIC DNA]</scope>
    <source>
        <strain evidence="3">DSM 26914 / JCM 13377 / KCTC 12554 / HTCC2601</strain>
    </source>
</reference>
<organism evidence="2 3">
    <name type="scientific">Salipiger bermudensis (strain DSM 26914 / JCM 13377 / KCTC 12554 / HTCC2601)</name>
    <name type="common">Pelagibaca bermudensis</name>
    <dbReference type="NCBI Taxonomy" id="314265"/>
    <lineage>
        <taxon>Bacteria</taxon>
        <taxon>Pseudomonadati</taxon>
        <taxon>Pseudomonadota</taxon>
        <taxon>Alphaproteobacteria</taxon>
        <taxon>Rhodobacterales</taxon>
        <taxon>Roseobacteraceae</taxon>
        <taxon>Salipiger</taxon>
    </lineage>
</organism>
<evidence type="ECO:0000313" key="2">
    <source>
        <dbReference type="EMBL" id="EAU44661.1"/>
    </source>
</evidence>
<dbReference type="Proteomes" id="UP000006230">
    <property type="component" value="Unassembled WGS sequence"/>
</dbReference>
<protein>
    <submittedName>
        <fullName evidence="2">Probable transposase</fullName>
    </submittedName>
</protein>
<feature type="domain" description="Transposase DDE" evidence="1">
    <location>
        <begin position="22"/>
        <end position="79"/>
    </location>
</feature>
<gene>
    <name evidence="2" type="ORF">R2601_24375</name>
</gene>
<evidence type="ECO:0000259" key="1">
    <source>
        <dbReference type="Pfam" id="PF13737"/>
    </source>
</evidence>
<sequence>MSKLEPAPYRTTNRKSYNDALKRRGPLLVWLDRDMDWLAPNAGKPGRPPVFSDAAIQFCLIIKVLFGLPLRQTTGMVTMACCLFLCRKLARQRSQRVCARHEESLADLADVLQTVRCETGNRPERLAQLFGPLRGQDGVALRRMLVNHGLKAGGRPIRIDCGGRKCLLQPILDEAFDRDQQGIAPHSVFRANAAGHARHAVLPADRLQRLGERRVDIRVDQSVGQRWLQADKGLEQRDELPGEDFYRRMREFFVPHRQAKHDGAIFSGEPRNPAPEVKVVSASVKVLAGRHGVVPVQDP</sequence>
<dbReference type="Pfam" id="PF13737">
    <property type="entry name" value="DDE_Tnp_1_5"/>
    <property type="match status" value="1"/>
</dbReference>
<comment type="caution">
    <text evidence="2">The sequence shown here is derived from an EMBL/GenBank/DDBJ whole genome shotgun (WGS) entry which is preliminary data.</text>
</comment>
<accession>Q0FKA4</accession>
<evidence type="ECO:0000313" key="3">
    <source>
        <dbReference type="Proteomes" id="UP000006230"/>
    </source>
</evidence>
<proteinExistence type="predicted"/>
<dbReference type="eggNOG" id="COG3039">
    <property type="taxonomic scope" value="Bacteria"/>
</dbReference>
<dbReference type="STRING" id="314265.R2601_24375"/>
<dbReference type="AlphaFoldDB" id="Q0FKA4"/>
<name>Q0FKA4_SALBH</name>
<dbReference type="InterPro" id="IPR025668">
    <property type="entry name" value="Tnp_DDE_dom"/>
</dbReference>
<dbReference type="EMBL" id="AATQ01000041">
    <property type="protein sequence ID" value="EAU44661.1"/>
    <property type="molecule type" value="Genomic_DNA"/>
</dbReference>